<dbReference type="EMBL" id="JABAIM010000001">
    <property type="protein sequence ID" value="NLR74870.1"/>
    <property type="molecule type" value="Genomic_DNA"/>
</dbReference>
<name>A0A847RUI6_9NEIS</name>
<evidence type="ECO:0000313" key="1">
    <source>
        <dbReference type="EMBL" id="NLR74870.1"/>
    </source>
</evidence>
<sequence>MRLLTLARQGLLLLCGIPLFAWATSWQDGDLIFQTSRSSQSSAVQIATGSRYSHMGMLVQQRGEWQVLEAAATVRYTPLADWLARGVGGHAVIKRLRTPLTPAQQASLRAAIPTYLGKPYDLTFRWSDHRIYCSELVWKLYQRTLGIRIGPLQKVRDFRLADPRIQAQLRARYGEQLPLDEPVVSPGAMFDDPQLQTVMKR</sequence>
<accession>A0A847RUI6</accession>
<protein>
    <submittedName>
        <fullName evidence="1">YiiX family permuted papain-like enzyme</fullName>
    </submittedName>
</protein>
<dbReference type="RefSeq" id="WP_168876451.1">
    <property type="nucleotide sequence ID" value="NZ_JABAIM010000001.1"/>
</dbReference>
<keyword evidence="2" id="KW-1185">Reference proteome</keyword>
<gene>
    <name evidence="1" type="ORF">HF682_06835</name>
</gene>
<dbReference type="Gene3D" id="3.90.1720.10">
    <property type="entry name" value="endopeptidase domain like (from Nostoc punctiforme)"/>
    <property type="match status" value="1"/>
</dbReference>
<dbReference type="InterPro" id="IPR024453">
    <property type="entry name" value="Peptidase_C92"/>
</dbReference>
<dbReference type="SUPFAM" id="SSF54001">
    <property type="entry name" value="Cysteine proteinases"/>
    <property type="match status" value="1"/>
</dbReference>
<comment type="caution">
    <text evidence="1">The sequence shown here is derived from an EMBL/GenBank/DDBJ whole genome shotgun (WGS) entry which is preliminary data.</text>
</comment>
<dbReference type="NCBIfam" id="NF007458">
    <property type="entry name" value="PRK10030.1"/>
    <property type="match status" value="1"/>
</dbReference>
<dbReference type="InterPro" id="IPR038765">
    <property type="entry name" value="Papain-like_cys_pep_sf"/>
</dbReference>
<organism evidence="1 2">
    <name type="scientific">Leeia aquatica</name>
    <dbReference type="NCBI Taxonomy" id="2725557"/>
    <lineage>
        <taxon>Bacteria</taxon>
        <taxon>Pseudomonadati</taxon>
        <taxon>Pseudomonadota</taxon>
        <taxon>Betaproteobacteria</taxon>
        <taxon>Neisseriales</taxon>
        <taxon>Leeiaceae</taxon>
        <taxon>Leeia</taxon>
    </lineage>
</organism>
<evidence type="ECO:0000313" key="2">
    <source>
        <dbReference type="Proteomes" id="UP000587991"/>
    </source>
</evidence>
<reference evidence="1 2" key="1">
    <citation type="submission" date="2020-04" db="EMBL/GenBank/DDBJ databases">
        <title>Draft genome of Leeia sp. IMCC25680.</title>
        <authorList>
            <person name="Song J."/>
            <person name="Cho J.-C."/>
        </authorList>
    </citation>
    <scope>NUCLEOTIDE SEQUENCE [LARGE SCALE GENOMIC DNA]</scope>
    <source>
        <strain evidence="1 2">IMCC25680</strain>
    </source>
</reference>
<dbReference type="Proteomes" id="UP000587991">
    <property type="component" value="Unassembled WGS sequence"/>
</dbReference>
<dbReference type="Pfam" id="PF05708">
    <property type="entry name" value="Peptidase_C92"/>
    <property type="match status" value="1"/>
</dbReference>
<proteinExistence type="predicted"/>
<dbReference type="AlphaFoldDB" id="A0A847RUI6"/>